<evidence type="ECO:0000313" key="1">
    <source>
        <dbReference type="EMBL" id="DAE25691.1"/>
    </source>
</evidence>
<dbReference type="InterPro" id="IPR006490">
    <property type="entry name" value="Maj_tail_phi13"/>
</dbReference>
<proteinExistence type="predicted"/>
<protein>
    <submittedName>
        <fullName evidence="1">Tail tube protein</fullName>
    </submittedName>
</protein>
<dbReference type="EMBL" id="BK015800">
    <property type="protein sequence ID" value="DAE25691.1"/>
    <property type="molecule type" value="Genomic_DNA"/>
</dbReference>
<name>A0A8S5R3N0_9CAUD</name>
<sequence>MGKVKFGLSGCEYGILNNAEKVTQSKRLPGLTSAKLELTNELKTLSADDGPYVVVSGGITEAKLTIETYDLTSDARKDFFGITVENGIEKYTKDLTPNDIAILFRTKMDDGKYVWVGLLKGKFNLPGFEASTIDGAPDPKADSIEGSFVARGGEEGTVLLIGREDAEGFDLEAFKGMVFPAVGA</sequence>
<accession>A0A8S5R3N0</accession>
<organism evidence="1">
    <name type="scientific">Siphoviridae sp. ctC6Q17</name>
    <dbReference type="NCBI Taxonomy" id="2827271"/>
    <lineage>
        <taxon>Viruses</taxon>
        <taxon>Duplodnaviria</taxon>
        <taxon>Heunggongvirae</taxon>
        <taxon>Uroviricota</taxon>
        <taxon>Caudoviricetes</taxon>
    </lineage>
</organism>
<dbReference type="NCBIfam" id="TIGR01603">
    <property type="entry name" value="maj_tail_phi13"/>
    <property type="match status" value="1"/>
</dbReference>
<reference evidence="1" key="1">
    <citation type="journal article" date="2021" name="Proc. Natl. Acad. Sci. U.S.A.">
        <title>A Catalog of Tens of Thousands of Viruses from Human Metagenomes Reveals Hidden Associations with Chronic Diseases.</title>
        <authorList>
            <person name="Tisza M.J."/>
            <person name="Buck C.B."/>
        </authorList>
    </citation>
    <scope>NUCLEOTIDE SEQUENCE</scope>
    <source>
        <strain evidence="1">CtC6Q17</strain>
    </source>
</reference>